<dbReference type="InterPro" id="IPR010710">
    <property type="entry name" value="DUF1289"/>
</dbReference>
<gene>
    <name evidence="1" type="ORF">JAJ28_002570</name>
</gene>
<comment type="caution">
    <text evidence="1">The sequence shown here is derived from an EMBL/GenBank/DDBJ whole genome shotgun (WGS) entry which is preliminary data.</text>
</comment>
<reference evidence="1" key="2">
    <citation type="submission" date="2020-01" db="EMBL/GenBank/DDBJ databases">
        <authorList>
            <consortium name="NCBI Pathogen Detection Project"/>
        </authorList>
    </citation>
    <scope>NUCLEOTIDE SEQUENCE</scope>
    <source>
        <strain evidence="1">OLC2673_Aeromonas</strain>
    </source>
</reference>
<dbReference type="AlphaFoldDB" id="A0AAD3UBS7"/>
<organism evidence="1 2">
    <name type="scientific">Aeromonas hydrophila</name>
    <dbReference type="NCBI Taxonomy" id="644"/>
    <lineage>
        <taxon>Bacteria</taxon>
        <taxon>Pseudomonadati</taxon>
        <taxon>Pseudomonadota</taxon>
        <taxon>Gammaproteobacteria</taxon>
        <taxon>Aeromonadales</taxon>
        <taxon>Aeromonadaceae</taxon>
        <taxon>Aeromonas</taxon>
    </lineage>
</organism>
<proteinExistence type="predicted"/>
<accession>A0AAD3UBS7</accession>
<reference evidence="1" key="1">
    <citation type="journal article" date="2018" name="Genome Biol.">
        <title>SKESA: strategic k-mer extension for scrupulous assemblies.</title>
        <authorList>
            <person name="Souvorov A."/>
            <person name="Agarwala R."/>
            <person name="Lipman D.J."/>
        </authorList>
    </citation>
    <scope>NUCLEOTIDE SEQUENCE</scope>
    <source>
        <strain evidence="1">OLC2673_Aeromonas</strain>
    </source>
</reference>
<dbReference type="EMBL" id="DACTUL010000019">
    <property type="protein sequence ID" value="HAT6344823.1"/>
    <property type="molecule type" value="Genomic_DNA"/>
</dbReference>
<name>A0AAD3UBS7_AERHY</name>
<protein>
    <submittedName>
        <fullName evidence="1">DUF1289 domain-containing protein</fullName>
    </submittedName>
</protein>
<sequence length="103" mass="10747">MPSPCIGHCQAKDGLCLGCGRTLTEIGRWSAMDSDAQLAVMAQLDGSTSTHRCPGCGEPAFCAVSAGATITECWCSQLPALPMGEASACWCRRCLVKAIVARP</sequence>
<dbReference type="Proteomes" id="UP000859505">
    <property type="component" value="Unassembled WGS sequence"/>
</dbReference>
<evidence type="ECO:0000313" key="2">
    <source>
        <dbReference type="Proteomes" id="UP000859505"/>
    </source>
</evidence>
<dbReference type="Pfam" id="PF06945">
    <property type="entry name" value="DUF1289"/>
    <property type="match status" value="1"/>
</dbReference>
<dbReference type="RefSeq" id="WP_042065164.1">
    <property type="nucleotide sequence ID" value="NZ_JAPEFK010000005.1"/>
</dbReference>
<evidence type="ECO:0000313" key="1">
    <source>
        <dbReference type="EMBL" id="HAT6344823.1"/>
    </source>
</evidence>